<name>A0AB39RJ65_9ACTN</name>
<protein>
    <recommendedName>
        <fullName evidence="4">Lipoprotein</fullName>
    </recommendedName>
</protein>
<sequence length="237" mass="24361">MKRTALAAASALSLAAVLTACGGSDQGTDSNSKPEKTTASPAKTLSPAEQVARLMVTKAEAGGYSVRKPSAGDSLAETQDEMNVDKAACTPLAYAMNELPVGTSEASLTRVADKSTGMLTYITLSTYADGKAATAMKDLTTAADSCGSGFTAKSNSGSTTYDSVTVETAPSGSDESLATAATFKFRGLTQTIRTQTFRFGDTIASYFTLDSSAFMNAHLGKAKIPADLVKAQNSKLG</sequence>
<dbReference type="EMBL" id="CP163443">
    <property type="protein sequence ID" value="XDQ55232.1"/>
    <property type="molecule type" value="Genomic_DNA"/>
</dbReference>
<gene>
    <name evidence="3" type="ORF">AB5J53_28020</name>
</gene>
<dbReference type="AlphaFoldDB" id="A0AB39RJ65"/>
<proteinExistence type="predicted"/>
<feature type="compositionally biased region" description="Polar residues" evidence="1">
    <location>
        <begin position="26"/>
        <end position="43"/>
    </location>
</feature>
<feature type="chain" id="PRO_5044335195" description="Lipoprotein" evidence="2">
    <location>
        <begin position="23"/>
        <end position="237"/>
    </location>
</feature>
<organism evidence="3">
    <name type="scientific">Streptomyces sp. R41</name>
    <dbReference type="NCBI Taxonomy" id="3238632"/>
    <lineage>
        <taxon>Bacteria</taxon>
        <taxon>Bacillati</taxon>
        <taxon>Actinomycetota</taxon>
        <taxon>Actinomycetes</taxon>
        <taxon>Kitasatosporales</taxon>
        <taxon>Streptomycetaceae</taxon>
        <taxon>Streptomyces</taxon>
    </lineage>
</organism>
<evidence type="ECO:0008006" key="4">
    <source>
        <dbReference type="Google" id="ProtNLM"/>
    </source>
</evidence>
<feature type="signal peptide" evidence="2">
    <location>
        <begin position="1"/>
        <end position="22"/>
    </location>
</feature>
<accession>A0AB39RJ65</accession>
<dbReference type="PROSITE" id="PS51257">
    <property type="entry name" value="PROKAR_LIPOPROTEIN"/>
    <property type="match status" value="1"/>
</dbReference>
<evidence type="ECO:0000256" key="1">
    <source>
        <dbReference type="SAM" id="MobiDB-lite"/>
    </source>
</evidence>
<keyword evidence="2" id="KW-0732">Signal</keyword>
<evidence type="ECO:0000313" key="3">
    <source>
        <dbReference type="EMBL" id="XDQ55232.1"/>
    </source>
</evidence>
<dbReference type="RefSeq" id="WP_369248415.1">
    <property type="nucleotide sequence ID" value="NZ_CP163443.1"/>
</dbReference>
<feature type="region of interest" description="Disordered" evidence="1">
    <location>
        <begin position="23"/>
        <end position="45"/>
    </location>
</feature>
<evidence type="ECO:0000256" key="2">
    <source>
        <dbReference type="SAM" id="SignalP"/>
    </source>
</evidence>
<reference evidence="3" key="1">
    <citation type="submission" date="2024-07" db="EMBL/GenBank/DDBJ databases">
        <authorList>
            <person name="Yu S.T."/>
        </authorList>
    </citation>
    <scope>NUCLEOTIDE SEQUENCE</scope>
    <source>
        <strain evidence="3">R41</strain>
    </source>
</reference>